<protein>
    <submittedName>
        <fullName evidence="1">Uncharacterized protein</fullName>
    </submittedName>
</protein>
<name>A0ACB8RJ88_9AGAM</name>
<evidence type="ECO:0000313" key="2">
    <source>
        <dbReference type="Proteomes" id="UP000814033"/>
    </source>
</evidence>
<gene>
    <name evidence="1" type="ORF">FA95DRAFT_1625999</name>
</gene>
<reference evidence="1" key="2">
    <citation type="journal article" date="2022" name="New Phytol.">
        <title>Evolutionary transition to the ectomycorrhizal habit in the genomes of a hyperdiverse lineage of mushroom-forming fungi.</title>
        <authorList>
            <person name="Looney B."/>
            <person name="Miyauchi S."/>
            <person name="Morin E."/>
            <person name="Drula E."/>
            <person name="Courty P.E."/>
            <person name="Kohler A."/>
            <person name="Kuo A."/>
            <person name="LaButti K."/>
            <person name="Pangilinan J."/>
            <person name="Lipzen A."/>
            <person name="Riley R."/>
            <person name="Andreopoulos W."/>
            <person name="He G."/>
            <person name="Johnson J."/>
            <person name="Nolan M."/>
            <person name="Tritt A."/>
            <person name="Barry K.W."/>
            <person name="Grigoriev I.V."/>
            <person name="Nagy L.G."/>
            <person name="Hibbett D."/>
            <person name="Henrissat B."/>
            <person name="Matheny P.B."/>
            <person name="Labbe J."/>
            <person name="Martin F.M."/>
        </authorList>
    </citation>
    <scope>NUCLEOTIDE SEQUENCE</scope>
    <source>
        <strain evidence="1">FP105234-sp</strain>
    </source>
</reference>
<proteinExistence type="predicted"/>
<comment type="caution">
    <text evidence="1">The sequence shown here is derived from an EMBL/GenBank/DDBJ whole genome shotgun (WGS) entry which is preliminary data.</text>
</comment>
<organism evidence="1 2">
    <name type="scientific">Auriscalpium vulgare</name>
    <dbReference type="NCBI Taxonomy" id="40419"/>
    <lineage>
        <taxon>Eukaryota</taxon>
        <taxon>Fungi</taxon>
        <taxon>Dikarya</taxon>
        <taxon>Basidiomycota</taxon>
        <taxon>Agaricomycotina</taxon>
        <taxon>Agaricomycetes</taxon>
        <taxon>Russulales</taxon>
        <taxon>Auriscalpiaceae</taxon>
        <taxon>Auriscalpium</taxon>
    </lineage>
</organism>
<dbReference type="Proteomes" id="UP000814033">
    <property type="component" value="Unassembled WGS sequence"/>
</dbReference>
<sequence length="581" mass="63838">MADFTWGAPYNPGIIDAPGLSLGTFSVENLDLPELLKNRHVRQLYESQQRHANELLRLTAELAQMTVQRTSDVGSDLSRGSTPLRESTPLTPLLEASSAIRPRQYPAEILWNLADCEDQPDSGWTAANSARPPMRHCIRQADGRLINDVTYRQIRTSARIVKADLTALPIAAGYHGKLRHKAYYRTHHAKKWNDAIARLEVMQPLLALCGNHWKAEQVLGNSLRGTDKKKKKTVSETDDEDDDDEGDSATQGGAGAGVEIQDQSKKRRKDENSTPLRPDVIKKSRAAPMSPLRLPTPAAVRAATSRTLSLLPDPASESDSEENPAHLMLQSASFLQAPTMTLPAGSIDVDFIVVSTKVESLLDTFSELPAVPGARDLLEFLQEAGTTLNKGEPSANVMSFLERIENADPNAADIDEDNTNANWGHRQFTAGGLTCTTVLTLWSAVGNTNIAYRLIAAALRTCKVARHLCFKRQLKPDAFLSDAYLSNIVEQLRKITKVPAPPSSADDVPTSPENDEAIRAALSSLTKDELKQWFETHKIELPKKKNKGDFVSALMDLSAPLKPSQKDIQAVLTERKAKKAK</sequence>
<reference evidence="1" key="1">
    <citation type="submission" date="2021-02" db="EMBL/GenBank/DDBJ databases">
        <authorList>
            <consortium name="DOE Joint Genome Institute"/>
            <person name="Ahrendt S."/>
            <person name="Looney B.P."/>
            <person name="Miyauchi S."/>
            <person name="Morin E."/>
            <person name="Drula E."/>
            <person name="Courty P.E."/>
            <person name="Chicoki N."/>
            <person name="Fauchery L."/>
            <person name="Kohler A."/>
            <person name="Kuo A."/>
            <person name="Labutti K."/>
            <person name="Pangilinan J."/>
            <person name="Lipzen A."/>
            <person name="Riley R."/>
            <person name="Andreopoulos W."/>
            <person name="He G."/>
            <person name="Johnson J."/>
            <person name="Barry K.W."/>
            <person name="Grigoriev I.V."/>
            <person name="Nagy L."/>
            <person name="Hibbett D."/>
            <person name="Henrissat B."/>
            <person name="Matheny P.B."/>
            <person name="Labbe J."/>
            <person name="Martin F."/>
        </authorList>
    </citation>
    <scope>NUCLEOTIDE SEQUENCE</scope>
    <source>
        <strain evidence="1">FP105234-sp</strain>
    </source>
</reference>
<dbReference type="EMBL" id="MU275989">
    <property type="protein sequence ID" value="KAI0044239.1"/>
    <property type="molecule type" value="Genomic_DNA"/>
</dbReference>
<accession>A0ACB8RJ88</accession>
<evidence type="ECO:0000313" key="1">
    <source>
        <dbReference type="EMBL" id="KAI0044239.1"/>
    </source>
</evidence>
<keyword evidence="2" id="KW-1185">Reference proteome</keyword>